<dbReference type="Pfam" id="PF11249">
    <property type="entry name" value="DUF3047"/>
    <property type="match status" value="1"/>
</dbReference>
<dbReference type="PATRIC" id="fig|1163408.3.peg.113"/>
<dbReference type="InterPro" id="IPR021409">
    <property type="entry name" value="DUF3047"/>
</dbReference>
<evidence type="ECO:0000313" key="3">
    <source>
        <dbReference type="Proteomes" id="UP000004210"/>
    </source>
</evidence>
<dbReference type="eggNOG" id="ENOG502ZQ5C">
    <property type="taxonomic scope" value="Bacteria"/>
</dbReference>
<dbReference type="Proteomes" id="UP000004210">
    <property type="component" value="Unassembled WGS sequence"/>
</dbReference>
<proteinExistence type="predicted"/>
<sequence length="255" mass="27543">MVSLAAPMNNRFTLCIMFGLAASPALAADGSLSLRFSDSTTGSQLPVGWKNYPMSRHKAKADIRLVRDGDTTVLHIDANRSAGGIAHALKLSPEQVLSWRWKVDHSVAGANLEKKHGDDFAARVYVFFDVPTSALTFGERLKLRVARIAMGHELPRAALCYVWDNTHPVGTIAPNAYYGAVRTIVLQSGNALAGQWRNEHRDVAADFRAAFGRQAPQITGVAVASDTDNTKGHVNAWFGDLTFSAPAAAPESTDE</sequence>
<keyword evidence="1" id="KW-0732">Signal</keyword>
<protein>
    <recommendedName>
        <fullName evidence="4">DUF3047 domain-containing protein</fullName>
    </recommendedName>
</protein>
<accession>I4W0G6</accession>
<keyword evidence="3" id="KW-1185">Reference proteome</keyword>
<evidence type="ECO:0008006" key="4">
    <source>
        <dbReference type="Google" id="ProtNLM"/>
    </source>
</evidence>
<dbReference type="EMBL" id="AJXU01000003">
    <property type="protein sequence ID" value="EIL92957.1"/>
    <property type="molecule type" value="Genomic_DNA"/>
</dbReference>
<evidence type="ECO:0000313" key="2">
    <source>
        <dbReference type="EMBL" id="EIL92957.1"/>
    </source>
</evidence>
<comment type="caution">
    <text evidence="2">The sequence shown here is derived from an EMBL/GenBank/DDBJ whole genome shotgun (WGS) entry which is preliminary data.</text>
</comment>
<evidence type="ECO:0000256" key="1">
    <source>
        <dbReference type="SAM" id="SignalP"/>
    </source>
</evidence>
<feature type="signal peptide" evidence="1">
    <location>
        <begin position="1"/>
        <end position="27"/>
    </location>
</feature>
<feature type="chain" id="PRO_5003696200" description="DUF3047 domain-containing protein" evidence="1">
    <location>
        <begin position="28"/>
        <end position="255"/>
    </location>
</feature>
<name>I4W0G6_9GAMM</name>
<organism evidence="2 3">
    <name type="scientific">Rhodanobacter fulvus Jip2</name>
    <dbReference type="NCBI Taxonomy" id="1163408"/>
    <lineage>
        <taxon>Bacteria</taxon>
        <taxon>Pseudomonadati</taxon>
        <taxon>Pseudomonadota</taxon>
        <taxon>Gammaproteobacteria</taxon>
        <taxon>Lysobacterales</taxon>
        <taxon>Rhodanobacteraceae</taxon>
        <taxon>Rhodanobacter</taxon>
    </lineage>
</organism>
<gene>
    <name evidence="2" type="ORF">UU9_00530</name>
</gene>
<dbReference type="STRING" id="1163408.UU9_00530"/>
<reference evidence="2 3" key="1">
    <citation type="journal article" date="2012" name="J. Bacteriol.">
        <title>Genome sequences for six rhodanobacter strains, isolated from soils and the terrestrial subsurface, with variable denitrification capabilities.</title>
        <authorList>
            <person name="Kostka J.E."/>
            <person name="Green S.J."/>
            <person name="Rishishwar L."/>
            <person name="Prakash O."/>
            <person name="Katz L.S."/>
            <person name="Marino-Ramirez L."/>
            <person name="Jordan I.K."/>
            <person name="Munk C."/>
            <person name="Ivanova N."/>
            <person name="Mikhailova N."/>
            <person name="Watson D.B."/>
            <person name="Brown S.D."/>
            <person name="Palumbo A.V."/>
            <person name="Brooks S.C."/>
        </authorList>
    </citation>
    <scope>NUCLEOTIDE SEQUENCE [LARGE SCALE GENOMIC DNA]</scope>
    <source>
        <strain evidence="3">Jip2T</strain>
    </source>
</reference>
<dbReference type="AlphaFoldDB" id="I4W0G6"/>